<reference evidence="1" key="1">
    <citation type="journal article" date="2013" name="Eukaryot. Cell">
        <title>Extremely Reduced Levels of Heterozygosity in the Vertebrate Pathogen Encephalitozoon cuniculi.</title>
        <authorList>
            <person name="Selman M."/>
            <person name="Sak B."/>
            <person name="Kvac M."/>
            <person name="Farinelli L."/>
            <person name="Weiss L.M."/>
            <person name="Corradi N."/>
        </authorList>
    </citation>
    <scope>NUCLEOTIDE SEQUENCE</scope>
</reference>
<dbReference type="VEuPathDB" id="MicrosporidiaDB:AEWR_031420"/>
<dbReference type="VEuPathDB" id="MicrosporidiaDB:M970_031420"/>
<organism evidence="1">
    <name type="scientific">Encephalitozoon cuniculi</name>
    <name type="common">Microsporidian parasite</name>
    <dbReference type="NCBI Taxonomy" id="6035"/>
    <lineage>
        <taxon>Eukaryota</taxon>
        <taxon>Fungi</taxon>
        <taxon>Fungi incertae sedis</taxon>
        <taxon>Microsporidia</taxon>
        <taxon>Unikaryonidae</taxon>
        <taxon>Encephalitozoon</taxon>
    </lineage>
</organism>
<dbReference type="EMBL" id="KC513618">
    <property type="protein sequence ID" value="AGE96423.1"/>
    <property type="molecule type" value="Genomic_DNA"/>
</dbReference>
<dbReference type="VEuPathDB" id="MicrosporidiaDB:AEWD_031420"/>
<name>M1K5Z0_ENCCN</name>
<protein>
    <submittedName>
        <fullName evidence="1">Uncharacterized protein</fullName>
    </submittedName>
</protein>
<dbReference type="AlphaFoldDB" id="M1K5Z0"/>
<dbReference type="VEuPathDB" id="MicrosporidiaDB:AEWQ_031420"/>
<dbReference type="VEuPathDB" id="MicrosporidiaDB:ECU03_1470"/>
<accession>M1K5Z0</accession>
<gene>
    <name evidence="1" type="ORF">ECU03_1470</name>
</gene>
<proteinExistence type="predicted"/>
<sequence length="161" mass="18647">MYIRVSGINKMINRHDLSKVFTFTRPIYWSIEHSSDTQLYFYSTLHEIAMAQMLDNENLIDCLEVSLVEVPLKEELCSTTSLVRNSCCLYAICSGDVSMDMIEGFFGLPVRCYLRGKKSKEVHIIEFREAVEIRKPDFMEHVSAFEDYLSCIIEGGLYDCR</sequence>
<evidence type="ECO:0000313" key="1">
    <source>
        <dbReference type="EMBL" id="AGE96423.1"/>
    </source>
</evidence>